<protein>
    <submittedName>
        <fullName evidence="3">JmjC domain-containing protein</fullName>
    </submittedName>
</protein>
<feature type="region of interest" description="Disordered" evidence="1">
    <location>
        <begin position="153"/>
        <end position="271"/>
    </location>
</feature>
<organism evidence="2 3">
    <name type="scientific">Haemonchus contortus</name>
    <name type="common">Barber pole worm</name>
    <dbReference type="NCBI Taxonomy" id="6289"/>
    <lineage>
        <taxon>Eukaryota</taxon>
        <taxon>Metazoa</taxon>
        <taxon>Ecdysozoa</taxon>
        <taxon>Nematoda</taxon>
        <taxon>Chromadorea</taxon>
        <taxon>Rhabditida</taxon>
        <taxon>Rhabditina</taxon>
        <taxon>Rhabditomorpha</taxon>
        <taxon>Strongyloidea</taxon>
        <taxon>Trichostrongylidae</taxon>
        <taxon>Haemonchus</taxon>
    </lineage>
</organism>
<feature type="compositionally biased region" description="Basic and acidic residues" evidence="1">
    <location>
        <begin position="49"/>
        <end position="71"/>
    </location>
</feature>
<feature type="region of interest" description="Disordered" evidence="1">
    <location>
        <begin position="91"/>
        <end position="139"/>
    </location>
</feature>
<keyword evidence="2" id="KW-1185">Reference proteome</keyword>
<dbReference type="OrthoDB" id="5875004at2759"/>
<feature type="compositionally biased region" description="Polar residues" evidence="1">
    <location>
        <begin position="262"/>
        <end position="271"/>
    </location>
</feature>
<evidence type="ECO:0000313" key="3">
    <source>
        <dbReference type="WBParaSite" id="HCON_00037570-00001"/>
    </source>
</evidence>
<feature type="region of interest" description="Disordered" evidence="1">
    <location>
        <begin position="519"/>
        <end position="554"/>
    </location>
</feature>
<reference evidence="3" key="1">
    <citation type="submission" date="2020-12" db="UniProtKB">
        <authorList>
            <consortium name="WormBaseParasite"/>
        </authorList>
    </citation>
    <scope>IDENTIFICATION</scope>
    <source>
        <strain evidence="3">MHco3</strain>
    </source>
</reference>
<name>A0A7I4Y2V7_HAECO</name>
<evidence type="ECO:0000256" key="1">
    <source>
        <dbReference type="SAM" id="MobiDB-lite"/>
    </source>
</evidence>
<feature type="compositionally biased region" description="Basic and acidic residues" evidence="1">
    <location>
        <begin position="200"/>
        <end position="212"/>
    </location>
</feature>
<dbReference type="WBParaSite" id="HCON_00037570-00001">
    <property type="protein sequence ID" value="HCON_00037570-00001"/>
    <property type="gene ID" value="HCON_00037570"/>
</dbReference>
<feature type="compositionally biased region" description="Low complexity" evidence="1">
    <location>
        <begin position="117"/>
        <end position="130"/>
    </location>
</feature>
<feature type="compositionally biased region" description="Polar residues" evidence="1">
    <location>
        <begin position="484"/>
        <end position="499"/>
    </location>
</feature>
<sequence length="554" mass="64598">MNNKPKSGVRGIQYKHEQVRFDRAESRRPSDCDIYERYSVPYHNEGFHDRYERNHERQQFRERRSPDERYESVTVPHGIHVARIEIANDEEESWNQREVEREPMKSKNHSNNDRRGSVQQNSNSVQNNSNIPPPPCMKKFEVIDGYRSSLNQIASKQQQQANLVKCSGPKRRTRDEQPQYNSDPPMERPRYPDSKTSPAAKDHTSPAKERPNKMVVVNMAKTQNNGVQRPADAKSPANRRVSTNPFLKVPDNKHQHREQPNREQPTAQHIKNVQEVVQKMNSGEWPIKVNEEIVEVKIEVPPLQKKSPQRAEPVEKALNWETLPRSRNSPEDERREGSNRELQQKQEKERSRKEEGKKMQRRRKPRDDDDSSDRSDVGELTTVSTDSAFCSETFPAHNYQHRSQLALQHQQNIRELDIEAEKLLLYFKGHRVLLNYLGIGLTETLWRRMAPLRLCEMEIRPVEDSRQYSDRVDKEPKMVVVQVPNNDGNRQHASSNNKSPRLVALERQLRTDDLNYDWEESSRGYSSDGEGERRDGRRLGTPGGAFSRSDCLQI</sequence>
<dbReference type="Proteomes" id="UP000025227">
    <property type="component" value="Unplaced"/>
</dbReference>
<proteinExistence type="predicted"/>
<feature type="region of interest" description="Disordered" evidence="1">
    <location>
        <begin position="484"/>
        <end position="503"/>
    </location>
</feature>
<feature type="region of interest" description="Disordered" evidence="1">
    <location>
        <begin position="49"/>
        <end position="72"/>
    </location>
</feature>
<dbReference type="AlphaFoldDB" id="A0A7I4Y2V7"/>
<feature type="compositionally biased region" description="Basic and acidic residues" evidence="1">
    <location>
        <begin position="94"/>
        <end position="116"/>
    </location>
</feature>
<accession>A0A7I4Y2V7</accession>
<feature type="region of interest" description="Disordered" evidence="1">
    <location>
        <begin position="304"/>
        <end position="380"/>
    </location>
</feature>
<evidence type="ECO:0000313" key="2">
    <source>
        <dbReference type="Proteomes" id="UP000025227"/>
    </source>
</evidence>
<feature type="compositionally biased region" description="Polar residues" evidence="1">
    <location>
        <begin position="153"/>
        <end position="162"/>
    </location>
</feature>
<feature type="compositionally biased region" description="Basic and acidic residues" evidence="1">
    <location>
        <begin position="328"/>
        <end position="358"/>
    </location>
</feature>
<feature type="compositionally biased region" description="Basic and acidic residues" evidence="1">
    <location>
        <begin position="250"/>
        <end position="261"/>
    </location>
</feature>